<evidence type="ECO:0000313" key="1">
    <source>
        <dbReference type="EMBL" id="KAK8998542.1"/>
    </source>
</evidence>
<reference evidence="1 2" key="1">
    <citation type="journal article" date="2024" name="G3 (Bethesda)">
        <title>Genome assembly of Hibiscus sabdariffa L. provides insights into metabolisms of medicinal natural products.</title>
        <authorList>
            <person name="Kim T."/>
        </authorList>
    </citation>
    <scope>NUCLEOTIDE SEQUENCE [LARGE SCALE GENOMIC DNA]</scope>
    <source>
        <strain evidence="1">TK-2024</strain>
        <tissue evidence="1">Old leaves</tissue>
    </source>
</reference>
<accession>A0ABR2QCX0</accession>
<dbReference type="EMBL" id="JBBPBN010000041">
    <property type="protein sequence ID" value="KAK8998542.1"/>
    <property type="molecule type" value="Genomic_DNA"/>
</dbReference>
<name>A0ABR2QCX0_9ROSI</name>
<protein>
    <recommendedName>
        <fullName evidence="3">Protein FAR1-RELATED SEQUENCE</fullName>
    </recommendedName>
</protein>
<dbReference type="Proteomes" id="UP001396334">
    <property type="component" value="Unassembled WGS sequence"/>
</dbReference>
<sequence length="261" mass="30448">MMTSSHYNIKEATMLELFFNDESKKKFEEYFIARTFCYEKGFNFKDKPNMGFTEDVASIVKKHKWERFYLHPEEVNTTIFREFYAHLTTKKSSHSSMSEGNLCSLLKATSTIYMGSMMSIRNVLPLPTLSMMPKNMLLDDLYEPRAKWFRSSKNKQMVKRLALKPQPRRLNHFLKAKLMPTTRTQSRDRQCAKLQWDHHSSLLVTLITHETRERGKAKACPSTPTVKVEKVCLSTEMSKDLGAAMAYLYECQNAIQQTLQL</sequence>
<organism evidence="1 2">
    <name type="scientific">Hibiscus sabdariffa</name>
    <name type="common">roselle</name>
    <dbReference type="NCBI Taxonomy" id="183260"/>
    <lineage>
        <taxon>Eukaryota</taxon>
        <taxon>Viridiplantae</taxon>
        <taxon>Streptophyta</taxon>
        <taxon>Embryophyta</taxon>
        <taxon>Tracheophyta</taxon>
        <taxon>Spermatophyta</taxon>
        <taxon>Magnoliopsida</taxon>
        <taxon>eudicotyledons</taxon>
        <taxon>Gunneridae</taxon>
        <taxon>Pentapetalae</taxon>
        <taxon>rosids</taxon>
        <taxon>malvids</taxon>
        <taxon>Malvales</taxon>
        <taxon>Malvaceae</taxon>
        <taxon>Malvoideae</taxon>
        <taxon>Hibiscus</taxon>
    </lineage>
</organism>
<comment type="caution">
    <text evidence="1">The sequence shown here is derived from an EMBL/GenBank/DDBJ whole genome shotgun (WGS) entry which is preliminary data.</text>
</comment>
<gene>
    <name evidence="1" type="ORF">V6N11_083929</name>
</gene>
<keyword evidence="2" id="KW-1185">Reference proteome</keyword>
<evidence type="ECO:0008006" key="3">
    <source>
        <dbReference type="Google" id="ProtNLM"/>
    </source>
</evidence>
<evidence type="ECO:0000313" key="2">
    <source>
        <dbReference type="Proteomes" id="UP001396334"/>
    </source>
</evidence>
<proteinExistence type="predicted"/>